<dbReference type="PANTHER" id="PTHR43818:SF11">
    <property type="entry name" value="BCDNA.GH03377"/>
    <property type="match status" value="1"/>
</dbReference>
<dbReference type="GO" id="GO:0000166">
    <property type="term" value="F:nucleotide binding"/>
    <property type="evidence" value="ECO:0007669"/>
    <property type="project" value="InterPro"/>
</dbReference>
<dbReference type="InterPro" id="IPR050463">
    <property type="entry name" value="Gfo/Idh/MocA_oxidrdct_glycsds"/>
</dbReference>
<dbReference type="AlphaFoldDB" id="A0A512BJ43"/>
<dbReference type="OrthoDB" id="9763611at2"/>
<gene>
    <name evidence="4" type="ORF">SAE01_43910</name>
</gene>
<dbReference type="Pfam" id="PF19051">
    <property type="entry name" value="GFO_IDH_MocA_C2"/>
    <property type="match status" value="2"/>
</dbReference>
<keyword evidence="1" id="KW-0560">Oxidoreductase</keyword>
<evidence type="ECO:0000313" key="4">
    <source>
        <dbReference type="EMBL" id="GEO11895.1"/>
    </source>
</evidence>
<dbReference type="Gene3D" id="3.40.50.720">
    <property type="entry name" value="NAD(P)-binding Rossmann-like Domain"/>
    <property type="match status" value="1"/>
</dbReference>
<reference evidence="4 5" key="1">
    <citation type="submission" date="2019-07" db="EMBL/GenBank/DDBJ databases">
        <title>Whole genome shotgun sequence of Segetibacter aerophilus NBRC 106135.</title>
        <authorList>
            <person name="Hosoyama A."/>
            <person name="Uohara A."/>
            <person name="Ohji S."/>
            <person name="Ichikawa N."/>
        </authorList>
    </citation>
    <scope>NUCLEOTIDE SEQUENCE [LARGE SCALE GENOMIC DNA]</scope>
    <source>
        <strain evidence="4 5">NBRC 106135</strain>
    </source>
</reference>
<dbReference type="InterPro" id="IPR000683">
    <property type="entry name" value="Gfo/Idh/MocA-like_OxRdtase_N"/>
</dbReference>
<dbReference type="PANTHER" id="PTHR43818">
    <property type="entry name" value="BCDNA.GH03377"/>
    <property type="match status" value="1"/>
</dbReference>
<evidence type="ECO:0000313" key="5">
    <source>
        <dbReference type="Proteomes" id="UP000321513"/>
    </source>
</evidence>
<feature type="domain" description="Gfo/Idh/MocA-like oxidoreductase N-terminal" evidence="2">
    <location>
        <begin position="44"/>
        <end position="167"/>
    </location>
</feature>
<protein>
    <submittedName>
        <fullName evidence="4">NADH-dependent dehydrogenase</fullName>
    </submittedName>
</protein>
<accession>A0A512BJ43</accession>
<dbReference type="SUPFAM" id="SSF55347">
    <property type="entry name" value="Glyceraldehyde-3-phosphate dehydrogenase-like, C-terminal domain"/>
    <property type="match status" value="1"/>
</dbReference>
<keyword evidence="5" id="KW-1185">Reference proteome</keyword>
<evidence type="ECO:0000259" key="3">
    <source>
        <dbReference type="Pfam" id="PF19051"/>
    </source>
</evidence>
<comment type="caution">
    <text evidence="4">The sequence shown here is derived from an EMBL/GenBank/DDBJ whole genome shotgun (WGS) entry which is preliminary data.</text>
</comment>
<dbReference type="InterPro" id="IPR036291">
    <property type="entry name" value="NAD(P)-bd_dom_sf"/>
</dbReference>
<dbReference type="RefSeq" id="WP_147206024.1">
    <property type="nucleotide sequence ID" value="NZ_BJYT01000032.1"/>
</dbReference>
<dbReference type="GO" id="GO:0016491">
    <property type="term" value="F:oxidoreductase activity"/>
    <property type="evidence" value="ECO:0007669"/>
    <property type="project" value="UniProtKB-KW"/>
</dbReference>
<feature type="domain" description="Gfo/Idh/MocA-like oxidoreductase bacterial type C-terminal" evidence="3">
    <location>
        <begin position="368"/>
        <end position="441"/>
    </location>
</feature>
<dbReference type="SUPFAM" id="SSF51735">
    <property type="entry name" value="NAD(P)-binding Rossmann-fold domains"/>
    <property type="match status" value="1"/>
</dbReference>
<feature type="domain" description="Gfo/Idh/MocA-like oxidoreductase bacterial type C-terminal" evidence="3">
    <location>
        <begin position="202"/>
        <end position="266"/>
    </location>
</feature>
<dbReference type="Gene3D" id="3.30.360.10">
    <property type="entry name" value="Dihydrodipicolinate Reductase, domain 2"/>
    <property type="match status" value="1"/>
</dbReference>
<sequence length="445" mass="49645">MSFTRRKFINDTSKIIAATGLSTLAPASMFASVRRNNLSPNEKITVGLIGAKNMGFGDLKNALKQPNVECVGICDIDDTILNDRTAEVTKLQGKVPIQYKDFRKLIDNKDIDAVIIGTPDHWHCLPFIYACQAGKDIYVEKPLANSIGECDVMVKAARKYNRVVQVGQQQHTGSHFNGAMDFMKSGKIGQIRKVNIWANFNYGTGQPAVPDEAVPAGVDFETWLGPAPQRTFNKARFHGSWRMFWDYGGGLMTDWGVHLLDMALWVKDVAYTPPPVTAAGGNFSFPNNAHETFDTMSVSYQMKDYTINWEHSAGLQQGPYGRTYGLAFVGNDATLVLDRSSWELFPEYDNAKKTTKVPAMPKQTGADSQAEHMKNFLECVKSRKDPNCTIENGRLVAAYAHMANIALRTNSRLVWNENDRNFGKNDAANALIMPKYRKPWSLPKV</sequence>
<name>A0A512BJ43_9BACT</name>
<evidence type="ECO:0000259" key="2">
    <source>
        <dbReference type="Pfam" id="PF01408"/>
    </source>
</evidence>
<dbReference type="InterPro" id="IPR043906">
    <property type="entry name" value="Gfo/Idh/MocA_OxRdtase_bact_C"/>
</dbReference>
<dbReference type="Proteomes" id="UP000321513">
    <property type="component" value="Unassembled WGS sequence"/>
</dbReference>
<dbReference type="Pfam" id="PF01408">
    <property type="entry name" value="GFO_IDH_MocA"/>
    <property type="match status" value="1"/>
</dbReference>
<proteinExistence type="predicted"/>
<evidence type="ECO:0000256" key="1">
    <source>
        <dbReference type="ARBA" id="ARBA00023002"/>
    </source>
</evidence>
<dbReference type="EMBL" id="BJYT01000032">
    <property type="protein sequence ID" value="GEO11895.1"/>
    <property type="molecule type" value="Genomic_DNA"/>
</dbReference>
<organism evidence="4 5">
    <name type="scientific">Segetibacter aerophilus</name>
    <dbReference type="NCBI Taxonomy" id="670293"/>
    <lineage>
        <taxon>Bacteria</taxon>
        <taxon>Pseudomonadati</taxon>
        <taxon>Bacteroidota</taxon>
        <taxon>Chitinophagia</taxon>
        <taxon>Chitinophagales</taxon>
        <taxon>Chitinophagaceae</taxon>
        <taxon>Segetibacter</taxon>
    </lineage>
</organism>